<comment type="caution">
    <text evidence="1">The sequence shown here is derived from an EMBL/GenBank/DDBJ whole genome shotgun (WGS) entry which is preliminary data.</text>
</comment>
<dbReference type="CDD" id="cd21650">
    <property type="entry name" value="CrtA-like"/>
    <property type="match status" value="1"/>
</dbReference>
<dbReference type="InterPro" id="IPR049574">
    <property type="entry name" value="CrtA-like"/>
</dbReference>
<dbReference type="Proteomes" id="UP001597049">
    <property type="component" value="Unassembled WGS sequence"/>
</dbReference>
<keyword evidence="2" id="KW-1185">Reference proteome</keyword>
<name>A0ABW3GRA7_9FLAO</name>
<organism evidence="1 2">
    <name type="scientific">Psychroflexus salinarum</name>
    <dbReference type="NCBI Taxonomy" id="546024"/>
    <lineage>
        <taxon>Bacteria</taxon>
        <taxon>Pseudomonadati</taxon>
        <taxon>Bacteroidota</taxon>
        <taxon>Flavobacteriia</taxon>
        <taxon>Flavobacteriales</taxon>
        <taxon>Flavobacteriaceae</taxon>
        <taxon>Psychroflexus</taxon>
    </lineage>
</organism>
<proteinExistence type="predicted"/>
<dbReference type="EMBL" id="JBHTIV010000010">
    <property type="protein sequence ID" value="MFD0932779.1"/>
    <property type="molecule type" value="Genomic_DNA"/>
</dbReference>
<dbReference type="RefSeq" id="WP_379658088.1">
    <property type="nucleotide sequence ID" value="NZ_JBHTIV010000010.1"/>
</dbReference>
<evidence type="ECO:0000313" key="1">
    <source>
        <dbReference type="EMBL" id="MFD0932779.1"/>
    </source>
</evidence>
<reference evidence="2" key="1">
    <citation type="journal article" date="2019" name="Int. J. Syst. Evol. Microbiol.">
        <title>The Global Catalogue of Microorganisms (GCM) 10K type strain sequencing project: providing services to taxonomists for standard genome sequencing and annotation.</title>
        <authorList>
            <consortium name="The Broad Institute Genomics Platform"/>
            <consortium name="The Broad Institute Genome Sequencing Center for Infectious Disease"/>
            <person name="Wu L."/>
            <person name="Ma J."/>
        </authorList>
    </citation>
    <scope>NUCLEOTIDE SEQUENCE [LARGE SCALE GENOMIC DNA]</scope>
    <source>
        <strain evidence="2">CCUG 56752</strain>
    </source>
</reference>
<protein>
    <submittedName>
        <fullName evidence="1">DUF3291 domain-containing protein</fullName>
    </submittedName>
</protein>
<gene>
    <name evidence="1" type="ORF">ACFQ0R_09260</name>
</gene>
<sequence>MSQITTLTILTYNGFFDKFWALSMMQFGHRYMKTVEGQSFYKLLGSGKDNFNPFPDWNVYAVLQVWDDKSCAQDFFDTHPLSELYKKHATRMEVLYLESIQARGLWNGKNPFQSSVQAKDIGENDQIAVITRASIKTNMLLKFWKFVPESQKPLENAKGLLYTKGFGELPFVEMATFSIWDNIENLQSYAYQSHEHIKAIQKTRKLDWYSEELFSRFRLQEKVVLKDD</sequence>
<evidence type="ECO:0000313" key="2">
    <source>
        <dbReference type="Proteomes" id="UP001597049"/>
    </source>
</evidence>
<accession>A0ABW3GRA7</accession>